<sequence>MAKQLRRALEQALDWSTQDGGLDNYGGQLPSNVKIMELRGITMTAQPESEVKIEAELCNLAEDWRTHSRGREVQADPPVVFGFVIMKHIITIVTLDSSDPGAIIHVPCQLHMAERNQHQWNALAIMVTICWARDVALDYINAGPDLEPMVKDESSDPDA</sequence>
<comment type="caution">
    <text evidence="1">The sequence shown here is derived from an EMBL/GenBank/DDBJ whole genome shotgun (WGS) entry which is preliminary data.</text>
</comment>
<evidence type="ECO:0000313" key="2">
    <source>
        <dbReference type="Proteomes" id="UP001153334"/>
    </source>
</evidence>
<accession>A0ACC2IP67</accession>
<reference evidence="1" key="1">
    <citation type="submission" date="2022-11" db="EMBL/GenBank/DDBJ databases">
        <title>Genome Sequence of Nemania bipapillata.</title>
        <authorList>
            <person name="Buettner E."/>
        </authorList>
    </citation>
    <scope>NUCLEOTIDE SEQUENCE</scope>
    <source>
        <strain evidence="1">CP14</strain>
    </source>
</reference>
<dbReference type="Proteomes" id="UP001153334">
    <property type="component" value="Unassembled WGS sequence"/>
</dbReference>
<proteinExistence type="predicted"/>
<name>A0ACC2IP67_9PEZI</name>
<keyword evidence="2" id="KW-1185">Reference proteome</keyword>
<organism evidence="1 2">
    <name type="scientific">Nemania bipapillata</name>
    <dbReference type="NCBI Taxonomy" id="110536"/>
    <lineage>
        <taxon>Eukaryota</taxon>
        <taxon>Fungi</taxon>
        <taxon>Dikarya</taxon>
        <taxon>Ascomycota</taxon>
        <taxon>Pezizomycotina</taxon>
        <taxon>Sordariomycetes</taxon>
        <taxon>Xylariomycetidae</taxon>
        <taxon>Xylariales</taxon>
        <taxon>Xylariaceae</taxon>
        <taxon>Nemania</taxon>
    </lineage>
</organism>
<evidence type="ECO:0000313" key="1">
    <source>
        <dbReference type="EMBL" id="KAJ8117021.1"/>
    </source>
</evidence>
<dbReference type="EMBL" id="JAPESX010001139">
    <property type="protein sequence ID" value="KAJ8117021.1"/>
    <property type="molecule type" value="Genomic_DNA"/>
</dbReference>
<gene>
    <name evidence="1" type="ORF">ONZ43_g4303</name>
</gene>
<protein>
    <submittedName>
        <fullName evidence="1">Uncharacterized protein</fullName>
    </submittedName>
</protein>